<feature type="signal peptide" evidence="1">
    <location>
        <begin position="1"/>
        <end position="25"/>
    </location>
</feature>
<dbReference type="PANTHER" id="PTHR10357:SF205">
    <property type="entry name" value="O-GLYCOSYL HYDROLASE FAMILY 13"/>
    <property type="match status" value="1"/>
</dbReference>
<dbReference type="InterPro" id="IPR006047">
    <property type="entry name" value="GH13_cat_dom"/>
</dbReference>
<feature type="chain" id="PRO_5043571294" evidence="1">
    <location>
        <begin position="26"/>
        <end position="458"/>
    </location>
</feature>
<dbReference type="Pfam" id="PF00128">
    <property type="entry name" value="Alpha-amylase"/>
    <property type="match status" value="2"/>
</dbReference>
<dbReference type="RefSeq" id="WP_348263608.1">
    <property type="nucleotide sequence ID" value="NZ_CP121196.1"/>
</dbReference>
<dbReference type="Gene3D" id="3.20.20.80">
    <property type="entry name" value="Glycosidases"/>
    <property type="match status" value="1"/>
</dbReference>
<dbReference type="EMBL" id="CP121196">
    <property type="protein sequence ID" value="XBH18383.1"/>
    <property type="molecule type" value="Genomic_DNA"/>
</dbReference>
<accession>A0AAU7DKV9</accession>
<reference evidence="3" key="1">
    <citation type="submission" date="2023-03" db="EMBL/GenBank/DDBJ databases">
        <title>Edaphobacter sp.</title>
        <authorList>
            <person name="Huber K.J."/>
            <person name="Papendorf J."/>
            <person name="Pilke C."/>
            <person name="Bunk B."/>
            <person name="Sproeer C."/>
            <person name="Pester M."/>
        </authorList>
    </citation>
    <scope>NUCLEOTIDE SEQUENCE</scope>
    <source>
        <strain evidence="3">DSM 110680</strain>
    </source>
</reference>
<protein>
    <submittedName>
        <fullName evidence="3">Alpha-amylase family glycosyl hydrolase</fullName>
    </submittedName>
</protein>
<dbReference type="CDD" id="cd11313">
    <property type="entry name" value="AmyAc_arch_bac_AmyA"/>
    <property type="match status" value="1"/>
</dbReference>
<feature type="domain" description="Glycosyl hydrolase family 13 catalytic" evidence="2">
    <location>
        <begin position="51"/>
        <end position="370"/>
    </location>
</feature>
<dbReference type="SMART" id="SM00642">
    <property type="entry name" value="Aamy"/>
    <property type="match status" value="1"/>
</dbReference>
<gene>
    <name evidence="3" type="ORF">P8935_03390</name>
</gene>
<evidence type="ECO:0000256" key="1">
    <source>
        <dbReference type="SAM" id="SignalP"/>
    </source>
</evidence>
<dbReference type="SUPFAM" id="SSF51445">
    <property type="entry name" value="(Trans)glycosidases"/>
    <property type="match status" value="1"/>
</dbReference>
<name>A0AAU7DKV9_9BACT</name>
<dbReference type="GO" id="GO:0004556">
    <property type="term" value="F:alpha-amylase activity"/>
    <property type="evidence" value="ECO:0007669"/>
    <property type="project" value="TreeGrafter"/>
</dbReference>
<evidence type="ECO:0000259" key="2">
    <source>
        <dbReference type="SMART" id="SM00642"/>
    </source>
</evidence>
<dbReference type="SUPFAM" id="SSF51011">
    <property type="entry name" value="Glycosyl hydrolase domain"/>
    <property type="match status" value="1"/>
</dbReference>
<organism evidence="3">
    <name type="scientific">Telmatobacter sp. DSM 110680</name>
    <dbReference type="NCBI Taxonomy" id="3036704"/>
    <lineage>
        <taxon>Bacteria</taxon>
        <taxon>Pseudomonadati</taxon>
        <taxon>Acidobacteriota</taxon>
        <taxon>Terriglobia</taxon>
        <taxon>Terriglobales</taxon>
        <taxon>Acidobacteriaceae</taxon>
        <taxon>Telmatobacter</taxon>
    </lineage>
</organism>
<dbReference type="GO" id="GO:0009313">
    <property type="term" value="P:oligosaccharide catabolic process"/>
    <property type="evidence" value="ECO:0007669"/>
    <property type="project" value="TreeGrafter"/>
</dbReference>
<dbReference type="AlphaFoldDB" id="A0AAU7DKV9"/>
<dbReference type="Gene3D" id="2.60.40.1180">
    <property type="entry name" value="Golgi alpha-mannosidase II"/>
    <property type="match status" value="1"/>
</dbReference>
<evidence type="ECO:0000313" key="3">
    <source>
        <dbReference type="EMBL" id="XBH18383.1"/>
    </source>
</evidence>
<dbReference type="InterPro" id="IPR017853">
    <property type="entry name" value="GH"/>
</dbReference>
<sequence>MKSRLSVAFACFLAASFGTGFPVLAQQADPAIASLQARTSPEWLKSGTIYQIFVRSFSPSGDLNGVTGRLDDLHKLGVNILWLMPIHPYGQVKKKGSLGSPYAVRDYYAIDPPLGTKEDLRRLVQEAHKRQMKVIIDMVANHTSWDSVMMAHPDFYKKDKEGHVTYPYDWTDVAALDYSNPKLRHYMTDMLLYWIKNFDLDGYRCDAAGEVPTDFWEQARKELEQAKPDIMMLAEASKPELMRSAFDIDYAWPMLHTVDDIEMNGEPATKVRDTIEQQDALFPKGTLHMRMSDDHDELRAVTRYGFPGAIAASALMFTLNGTPLIYNGMEVGDDTQSRDPALFEPQKIFWSAESWHPEYRKFYESLTALRHDHPALQQGATIWLHNSNEQHVVTYLRRSGSEEFLIAINLSNTPFRGSVEATGNWKEIELPVSKTEPEAVPFISLNAFGARIFQKQAQ</sequence>
<keyword evidence="3" id="KW-0378">Hydrolase</keyword>
<proteinExistence type="predicted"/>
<dbReference type="InterPro" id="IPR013780">
    <property type="entry name" value="Glyco_hydro_b"/>
</dbReference>
<dbReference type="PANTHER" id="PTHR10357">
    <property type="entry name" value="ALPHA-AMYLASE FAMILY MEMBER"/>
    <property type="match status" value="1"/>
</dbReference>
<keyword evidence="1" id="KW-0732">Signal</keyword>